<evidence type="ECO:0000259" key="3">
    <source>
        <dbReference type="SMART" id="SM00919"/>
    </source>
</evidence>
<organism evidence="5 6">
    <name type="scientific">Volvox africanus</name>
    <dbReference type="NCBI Taxonomy" id="51714"/>
    <lineage>
        <taxon>Eukaryota</taxon>
        <taxon>Viridiplantae</taxon>
        <taxon>Chlorophyta</taxon>
        <taxon>core chlorophytes</taxon>
        <taxon>Chlorophyceae</taxon>
        <taxon>CS clade</taxon>
        <taxon>Chlamydomonadales</taxon>
        <taxon>Volvocaceae</taxon>
        <taxon>Volvox</taxon>
    </lineage>
</organism>
<keyword evidence="6" id="KW-1185">Reference proteome</keyword>
<dbReference type="SUPFAM" id="SSF51735">
    <property type="entry name" value="NAD(P)-binding Rossmann-fold domains"/>
    <property type="match status" value="1"/>
</dbReference>
<dbReference type="PANTHER" id="PTHR23406:SF79">
    <property type="entry name" value="MALATE DEHYDROGENASE (OXALOACETATE-DECARBOXYLATING)"/>
    <property type="match status" value="1"/>
</dbReference>
<feature type="compositionally biased region" description="Low complexity" evidence="2">
    <location>
        <begin position="247"/>
        <end position="259"/>
    </location>
</feature>
<protein>
    <recommendedName>
        <fullName evidence="7">Malic enzyme</fullName>
    </recommendedName>
</protein>
<dbReference type="Pfam" id="PF00390">
    <property type="entry name" value="malic"/>
    <property type="match status" value="1"/>
</dbReference>
<dbReference type="GO" id="GO:0004473">
    <property type="term" value="F:malate dehydrogenase (decarboxylating) (NADP+) activity"/>
    <property type="evidence" value="ECO:0007669"/>
    <property type="project" value="TreeGrafter"/>
</dbReference>
<feature type="domain" description="Malic enzyme NAD-binding" evidence="3">
    <location>
        <begin position="529"/>
        <end position="802"/>
    </location>
</feature>
<evidence type="ECO:0008006" key="7">
    <source>
        <dbReference type="Google" id="ProtNLM"/>
    </source>
</evidence>
<reference evidence="5" key="1">
    <citation type="journal article" date="2021" name="Proc. Natl. Acad. Sci. U.S.A.">
        <title>Three genomes in the algal genus Volvox reveal the fate of a haploid sex-determining region after a transition to homothallism.</title>
        <authorList>
            <person name="Yamamoto K."/>
            <person name="Hamaji T."/>
            <person name="Kawai-Toyooka H."/>
            <person name="Matsuzaki R."/>
            <person name="Takahashi F."/>
            <person name="Nishimura Y."/>
            <person name="Kawachi M."/>
            <person name="Noguchi H."/>
            <person name="Minakuchi Y."/>
            <person name="Umen J.G."/>
            <person name="Toyoda A."/>
            <person name="Nozaki H."/>
        </authorList>
    </citation>
    <scope>NUCLEOTIDE SEQUENCE</scope>
    <source>
        <strain evidence="5">NIES-3780</strain>
    </source>
</reference>
<evidence type="ECO:0000313" key="5">
    <source>
        <dbReference type="EMBL" id="GIL54311.1"/>
    </source>
</evidence>
<evidence type="ECO:0000256" key="1">
    <source>
        <dbReference type="ARBA" id="ARBA00008785"/>
    </source>
</evidence>
<dbReference type="InterPro" id="IPR036291">
    <property type="entry name" value="NAD(P)-bd_dom_sf"/>
</dbReference>
<dbReference type="Pfam" id="PF03949">
    <property type="entry name" value="Malic_M"/>
    <property type="match status" value="1"/>
</dbReference>
<dbReference type="InterPro" id="IPR012301">
    <property type="entry name" value="Malic_N_dom"/>
</dbReference>
<comment type="caution">
    <text evidence="5">The sequence shown here is derived from an EMBL/GenBank/DDBJ whole genome shotgun (WGS) entry which is preliminary data.</text>
</comment>
<comment type="similarity">
    <text evidence="1">Belongs to the malic enzymes family.</text>
</comment>
<dbReference type="InterPro" id="IPR046346">
    <property type="entry name" value="Aminoacid_DH-like_N_sf"/>
</dbReference>
<dbReference type="SUPFAM" id="SSF53223">
    <property type="entry name" value="Aminoacid dehydrogenase-like, N-terminal domain"/>
    <property type="match status" value="1"/>
</dbReference>
<dbReference type="Gene3D" id="3.40.50.10380">
    <property type="entry name" value="Malic enzyme, N-terminal domain"/>
    <property type="match status" value="1"/>
</dbReference>
<feature type="domain" description="Malic enzyme N-terminal" evidence="4">
    <location>
        <begin position="336"/>
        <end position="518"/>
    </location>
</feature>
<evidence type="ECO:0000259" key="4">
    <source>
        <dbReference type="SMART" id="SM01274"/>
    </source>
</evidence>
<dbReference type="Gene3D" id="3.40.50.720">
    <property type="entry name" value="NAD(P)-binding Rossmann-like Domain"/>
    <property type="match status" value="1"/>
</dbReference>
<dbReference type="GO" id="GO:0051287">
    <property type="term" value="F:NAD binding"/>
    <property type="evidence" value="ECO:0007669"/>
    <property type="project" value="InterPro"/>
</dbReference>
<dbReference type="PANTHER" id="PTHR23406">
    <property type="entry name" value="MALIC ENZYME-RELATED"/>
    <property type="match status" value="1"/>
</dbReference>
<gene>
    <name evidence="5" type="ORF">Vafri_9873</name>
</gene>
<feature type="region of interest" description="Disordered" evidence="2">
    <location>
        <begin position="239"/>
        <end position="260"/>
    </location>
</feature>
<sequence length="884" mass="90280">MPQPFPESNPRRAVMRSAAARPATLVPTMAASSFTIFSTANYSSRSPHWRGHLRKQARGREPHAVLHVLPMPMRCVSRGVSGPSGNSRTVVAELEMYMSESTDAWETDGSSSVHTAAAGGDAVSDAVTAAAAIAAAAAPAASQPAFAECSAGPAVELRNPVATADSNLQTVQALKAQSRGQHQPQKPAVLVTGRRQLLLQGAGALVSGGVASSTSGAPLAPGAAAAAAANPPSASTCPIPAITASDNPAGGSAANAASPRGWRALRDPGINRGLSTTVAVRQQYGLEGLLPAPVTAPEVEVLRAAVAVQRAAAAAVDPATGSGSSLLAYCALMGLRETDQATFFSLIQQDVERYLPLIYTPTVGDACLAWGSLLPRPTGLTISLADAGRVQQLVDNWATGQPQARIAVITDGERILGLGDLGAHGLGIPVGKAAVYGAAGVNPEWVLPVALDVGCDTATVVDDPLYVGLRRARERGALYYQLVDEVISVLQKRYGPELLIHWEDVGAAHAFPLLERLESRGVPTFNDDIQATAAVTLAALLGAERLEGVLPLERQTFLFFGAGQANIGVASLLCEELESRGLDPAAAVERVWLVDRRGLVTTDRSDLSAGKAIFAKRRPEGLSEGGGDGGRSGGGGSGAALADLVAAIRPTALIGAATVGGAFSSRVLSVLRQVQPSPSSRPLVFALSNPTSRAECSFQQAWEGTGGRAVFASGTQFPPLQVTNRTLVPAQANNCLVFPGLGAGCVASGATRVTEAMLLAAARAVAELTSSEDLAAERVLPSVGRLGECTVAVAAAVARAAAVSMVIGGGSRDATCSGPLLLESSFPAAPFASGTESAITRPFATKMGYASVRLQGSGGGEGGGSVAGGDDLTKCLTGLLYRPQ</sequence>
<dbReference type="InterPro" id="IPR001891">
    <property type="entry name" value="Malic_OxRdtase"/>
</dbReference>
<dbReference type="SMART" id="SM00919">
    <property type="entry name" value="Malic_M"/>
    <property type="match status" value="1"/>
</dbReference>
<dbReference type="AlphaFoldDB" id="A0A8J4B6J3"/>
<proteinExistence type="inferred from homology"/>
<accession>A0A8J4B6J3</accession>
<dbReference type="NCBIfam" id="NF010052">
    <property type="entry name" value="PRK13529.1"/>
    <property type="match status" value="1"/>
</dbReference>
<dbReference type="GO" id="GO:0006108">
    <property type="term" value="P:malate metabolic process"/>
    <property type="evidence" value="ECO:0007669"/>
    <property type="project" value="TreeGrafter"/>
</dbReference>
<dbReference type="SMART" id="SM01274">
    <property type="entry name" value="malic"/>
    <property type="match status" value="1"/>
</dbReference>
<evidence type="ECO:0000313" key="6">
    <source>
        <dbReference type="Proteomes" id="UP000747399"/>
    </source>
</evidence>
<dbReference type="Proteomes" id="UP000747399">
    <property type="component" value="Unassembled WGS sequence"/>
</dbReference>
<dbReference type="InterPro" id="IPR037062">
    <property type="entry name" value="Malic_N_dom_sf"/>
</dbReference>
<dbReference type="PRINTS" id="PR00072">
    <property type="entry name" value="MALOXRDTASE"/>
</dbReference>
<dbReference type="InterPro" id="IPR012302">
    <property type="entry name" value="Malic_NAD-bd"/>
</dbReference>
<name>A0A8J4B6J3_9CHLO</name>
<evidence type="ECO:0000256" key="2">
    <source>
        <dbReference type="SAM" id="MobiDB-lite"/>
    </source>
</evidence>
<dbReference type="EMBL" id="BNCO01000017">
    <property type="protein sequence ID" value="GIL54311.1"/>
    <property type="molecule type" value="Genomic_DNA"/>
</dbReference>